<organism evidence="2 3">
    <name type="scientific">Prunus yedoensis var. nudiflora</name>
    <dbReference type="NCBI Taxonomy" id="2094558"/>
    <lineage>
        <taxon>Eukaryota</taxon>
        <taxon>Viridiplantae</taxon>
        <taxon>Streptophyta</taxon>
        <taxon>Embryophyta</taxon>
        <taxon>Tracheophyta</taxon>
        <taxon>Spermatophyta</taxon>
        <taxon>Magnoliopsida</taxon>
        <taxon>eudicotyledons</taxon>
        <taxon>Gunneridae</taxon>
        <taxon>Pentapetalae</taxon>
        <taxon>rosids</taxon>
        <taxon>fabids</taxon>
        <taxon>Rosales</taxon>
        <taxon>Rosaceae</taxon>
        <taxon>Amygdaloideae</taxon>
        <taxon>Amygdaleae</taxon>
        <taxon>Prunus</taxon>
    </lineage>
</organism>
<reference evidence="2 3" key="1">
    <citation type="submission" date="2018-02" db="EMBL/GenBank/DDBJ databases">
        <title>Draft genome of wild Prunus yedoensis var. nudiflora.</title>
        <authorList>
            <person name="Baek S."/>
            <person name="Kim J.-H."/>
            <person name="Choi K."/>
            <person name="Kim G.-B."/>
            <person name="Cho A."/>
            <person name="Jang H."/>
            <person name="Shin C.-H."/>
            <person name="Yu H.-J."/>
            <person name="Mun J.-H."/>
        </authorList>
    </citation>
    <scope>NUCLEOTIDE SEQUENCE [LARGE SCALE GENOMIC DNA]</scope>
    <source>
        <strain evidence="3">cv. Jeju island</strain>
        <tissue evidence="2">Leaf</tissue>
    </source>
</reference>
<evidence type="ECO:0000313" key="3">
    <source>
        <dbReference type="Proteomes" id="UP000250321"/>
    </source>
</evidence>
<dbReference type="InterPro" id="IPR015422">
    <property type="entry name" value="PyrdxlP-dep_Trfase_small"/>
</dbReference>
<dbReference type="Gene3D" id="3.90.1150.10">
    <property type="entry name" value="Aspartate Aminotransferase, domain 1"/>
    <property type="match status" value="1"/>
</dbReference>
<evidence type="ECO:0000256" key="1">
    <source>
        <dbReference type="ARBA" id="ARBA00022898"/>
    </source>
</evidence>
<dbReference type="PANTHER" id="PTHR43586">
    <property type="entry name" value="CYSTEINE DESULFURASE"/>
    <property type="match status" value="1"/>
</dbReference>
<accession>A0A314UL30</accession>
<dbReference type="SUPFAM" id="SSF53383">
    <property type="entry name" value="PLP-dependent transferases"/>
    <property type="match status" value="1"/>
</dbReference>
<keyword evidence="1" id="KW-0663">Pyridoxal phosphate</keyword>
<dbReference type="PANTHER" id="PTHR43586:SF8">
    <property type="entry name" value="CYSTEINE DESULFURASE 1, CHLOROPLASTIC"/>
    <property type="match status" value="1"/>
</dbReference>
<proteinExistence type="predicted"/>
<keyword evidence="3" id="KW-1185">Reference proteome</keyword>
<dbReference type="AlphaFoldDB" id="A0A314UL30"/>
<dbReference type="STRING" id="2094558.A0A314UL30"/>
<name>A0A314UL30_PRUYE</name>
<evidence type="ECO:0008006" key="4">
    <source>
        <dbReference type="Google" id="ProtNLM"/>
    </source>
</evidence>
<dbReference type="OrthoDB" id="420046at2759"/>
<protein>
    <recommendedName>
        <fullName evidence="4">Aminotransferase class V domain-containing protein</fullName>
    </recommendedName>
</protein>
<dbReference type="EMBL" id="PJQY01003350">
    <property type="protein sequence ID" value="PQM38185.1"/>
    <property type="molecule type" value="Genomic_DNA"/>
</dbReference>
<dbReference type="Proteomes" id="UP000250321">
    <property type="component" value="Unassembled WGS sequence"/>
</dbReference>
<dbReference type="InterPro" id="IPR015424">
    <property type="entry name" value="PyrdxlP-dep_Trfase"/>
</dbReference>
<comment type="caution">
    <text evidence="2">The sequence shown here is derived from an EMBL/GenBank/DDBJ whole genome shotgun (WGS) entry which is preliminary data.</text>
</comment>
<evidence type="ECO:0000313" key="2">
    <source>
        <dbReference type="EMBL" id="PQM38185.1"/>
    </source>
</evidence>
<sequence length="272" mass="30884">MQDTVYWEDIEERENGGTPQIIQTIRAALAFWVKEYIGYQVIEKHEDFYVKRALERLLPNDNIWVLGNTIAKRQAIFSFLIYSTTNRPSTAGTKIEGGGEGPKEGLYMWRETGNGKDKPLHGAFVAALLNDLFGIQSRGGCACAGPMGYLGVKPGWTRISFPYYISNDEFEFILTALEFIAIYGQRFLPLYHFNLGSGSWTFKKKAHQDLLDNAIQGMNIGHDQSKDGKHDQSAKFSDYLETAKHIANLLPKFPPQRRLPEDIGINFLHFRV</sequence>
<gene>
    <name evidence="2" type="ORF">Pyn_40292</name>
</gene>